<evidence type="ECO:0000313" key="5">
    <source>
        <dbReference type="Proteomes" id="UP000528185"/>
    </source>
</evidence>
<comment type="caution">
    <text evidence="4">The sequence shown here is derived from an EMBL/GenBank/DDBJ whole genome shotgun (WGS) entry which is preliminary data.</text>
</comment>
<dbReference type="EMBL" id="CAICSX020000002">
    <property type="protein sequence ID" value="CAD0216690.1"/>
    <property type="molecule type" value="Genomic_DNA"/>
</dbReference>
<organism evidence="4 5">
    <name type="scientific">Rhizobium rhizogenes</name>
    <name type="common">Agrobacterium rhizogenes</name>
    <dbReference type="NCBI Taxonomy" id="359"/>
    <lineage>
        <taxon>Bacteria</taxon>
        <taxon>Pseudomonadati</taxon>
        <taxon>Pseudomonadota</taxon>
        <taxon>Alphaproteobacteria</taxon>
        <taxon>Hyphomicrobiales</taxon>
        <taxon>Rhizobiaceae</taxon>
        <taxon>Rhizobium/Agrobacterium group</taxon>
        <taxon>Rhizobium</taxon>
    </lineage>
</organism>
<dbReference type="Pfam" id="PF00106">
    <property type="entry name" value="adh_short"/>
    <property type="match status" value="1"/>
</dbReference>
<dbReference type="PANTHER" id="PTHR24320:SF148">
    <property type="entry name" value="NAD(P)-BINDING ROSSMANN-FOLD SUPERFAMILY PROTEIN"/>
    <property type="match status" value="1"/>
</dbReference>
<dbReference type="KEGG" id="aro:B0909_13325"/>
<sequence>MTDHQKPLHSGFGTDSSTADVIANIDLSGKQVIVTGGHSGLGLEITKALSKAGAVVIVASRNLDEARAATDNIADVTVEALDLSDMKSVNAFAEKILERGRHIDILMNNAGVMASPETRVGPGWEMQFATNHLGHFALTNRLWPVLSGGARVVSVSSAGHHFSPIRWDDLHFAGGYDKWVAYGQSKTANALFALRLDLLGRKEGVRAFSVHPGNIATPLQRHLTMEEMVAAGWIDAEGNPLIPLKSPEQGAATAVWAATTPQLEGFGGLYCEDCDVAIRADDSTPPLVGVKAYAVDENEAAHLWEISAELTGMNAFGSQ</sequence>
<dbReference type="PANTHER" id="PTHR24320">
    <property type="entry name" value="RETINOL DEHYDROGENASE"/>
    <property type="match status" value="1"/>
</dbReference>
<comment type="similarity">
    <text evidence="1">Belongs to the short-chain dehydrogenases/reductases (SDR) family.</text>
</comment>
<dbReference type="RefSeq" id="WP_065116723.1">
    <property type="nucleotide sequence ID" value="NZ_CAICSX020000002.1"/>
</dbReference>
<dbReference type="InterPro" id="IPR036291">
    <property type="entry name" value="NAD(P)-bd_dom_sf"/>
</dbReference>
<evidence type="ECO:0000256" key="1">
    <source>
        <dbReference type="ARBA" id="ARBA00006484"/>
    </source>
</evidence>
<evidence type="ECO:0000256" key="2">
    <source>
        <dbReference type="ARBA" id="ARBA00023002"/>
    </source>
</evidence>
<dbReference type="PRINTS" id="PR00081">
    <property type="entry name" value="GDHRDH"/>
</dbReference>
<evidence type="ECO:0000256" key="3">
    <source>
        <dbReference type="ARBA" id="ARBA00071493"/>
    </source>
</evidence>
<reference evidence="4 5" key="1">
    <citation type="submission" date="2020-06" db="EMBL/GenBank/DDBJ databases">
        <authorList>
            <person name="De Coninck B."/>
            <person name="Ibrahim H."/>
        </authorList>
    </citation>
    <scope>NUCLEOTIDE SEQUENCE [LARGE SCALE GENOMIC DNA]</scope>
    <source>
        <strain evidence="4">Ag_rhizogenes_K599</strain>
    </source>
</reference>
<dbReference type="Gene3D" id="3.40.50.720">
    <property type="entry name" value="NAD(P)-binding Rossmann-like Domain"/>
    <property type="match status" value="1"/>
</dbReference>
<keyword evidence="2" id="KW-0560">Oxidoreductase</keyword>
<evidence type="ECO:0000313" key="4">
    <source>
        <dbReference type="EMBL" id="CAD0216690.1"/>
    </source>
</evidence>
<dbReference type="FunFam" id="3.40.50.720:FF:000594">
    <property type="entry name" value="Short-chain oxidoreductase"/>
    <property type="match status" value="1"/>
</dbReference>
<dbReference type="NCBIfam" id="NF004845">
    <property type="entry name" value="PRK06196.1"/>
    <property type="match status" value="1"/>
</dbReference>
<accession>A0AAN2A8K6</accession>
<protein>
    <recommendedName>
        <fullName evidence="3">Probable oxidoreductase</fullName>
    </recommendedName>
</protein>
<dbReference type="InterPro" id="IPR002347">
    <property type="entry name" value="SDR_fam"/>
</dbReference>
<name>A0AAN2A8K6_RHIRH</name>
<dbReference type="SUPFAM" id="SSF51735">
    <property type="entry name" value="NAD(P)-binding Rossmann-fold domains"/>
    <property type="match status" value="1"/>
</dbReference>
<proteinExistence type="inferred from homology"/>
<dbReference type="Proteomes" id="UP000528185">
    <property type="component" value="Unassembled WGS sequence"/>
</dbReference>
<gene>
    <name evidence="4" type="ORF">AGRHK599_LOCUS4953</name>
</gene>
<dbReference type="GO" id="GO:0016491">
    <property type="term" value="F:oxidoreductase activity"/>
    <property type="evidence" value="ECO:0007669"/>
    <property type="project" value="UniProtKB-KW"/>
</dbReference>
<dbReference type="AlphaFoldDB" id="A0AAN2A8K6"/>